<sequence>MSSSSSFTSEYVYDVFLNFRGEDTRFSFVSHLHAALSNAGVNTFLDDKKLEKGAEIGPELLRAIQGSRISIVVFSKTYITSSWCLKELEQIMKCRRNYGQVVLPIFYHVDPSVLRHQKDGYGKALQATAKRRQSGGEMRKYALINWKIALTEASNISGWDTTKFGTEVELISRIVEDILRKLDSGLSNITEYPVGLDTRVQQVIRFIENQSSKVCLIGIWGMGGSGKTTTSRAIYNQFHCKFVEHSFIENIREVCEKENKGIIHLQQQQLLSNVLKTIEKRFMGKRALIVLDDVSTFEQVEALCGNRKCFCSGSVLIVTSRDVHILKKLKVDYIYSIKEMDEIKSLELFSWHAFREPCPKGDFRELSSSIVAYCRGLPLALEVIGSYLRDRTTQEWISVLSKLERIPDDQVHEKLRISYDGLKKDTEKDIFLDICCFFIGKDRAYVSEIIDGCDLYAGIGITVLIERSLLKVEKNNKLGMHGLLRDMGREIVRERSIKLPGKRSRLWFHKDAHKVLTENSGTETVEGLVLKSQSTINVCIKTETFKEMKNLRLLRLDHVYLTGAFEYLSKELRWFHWQGFTCEYIPDDFYLGNLVVFELKHSNIKQVWNETKLMDKLKILNLSHSKHLTRTPDFSKLPNLEKLIMKNCPRLSEVHQSIGDLRNLFLINLKDCTSLSNLPEKINQLKSLTTLILSGCSKIDRLEESILQMESLTTLVIKDTGVKEVPYSVIRLKSIGYISLCGYEGLSHDVFHSVIRSWMSPTMNTFPRNNWDFLTPIVRSLPQLRTIWIQCHSENQLTQEFKIIFDDQYNYINCTELEVLQIPNLSLRSHLIGMSCPTVMDTLGNSISQGLSNNVSSNFFLPGGNHASFLAYTGEGPSAPFQVPKDVDCHMEGIVLRVVYSSTSETMAADCLTGVLIINYTKCTIHIYKRDTVMSFNDEDWKNVASNLGPGDNVKKLKHIFN</sequence>
<protein>
    <submittedName>
        <fullName evidence="1">Uncharacterized protein</fullName>
    </submittedName>
</protein>
<organism evidence="1 2">
    <name type="scientific">Trifolium pratense</name>
    <name type="common">Red clover</name>
    <dbReference type="NCBI Taxonomy" id="57577"/>
    <lineage>
        <taxon>Eukaryota</taxon>
        <taxon>Viridiplantae</taxon>
        <taxon>Streptophyta</taxon>
        <taxon>Embryophyta</taxon>
        <taxon>Tracheophyta</taxon>
        <taxon>Spermatophyta</taxon>
        <taxon>Magnoliopsida</taxon>
        <taxon>eudicotyledons</taxon>
        <taxon>Gunneridae</taxon>
        <taxon>Pentapetalae</taxon>
        <taxon>rosids</taxon>
        <taxon>fabids</taxon>
        <taxon>Fabales</taxon>
        <taxon>Fabaceae</taxon>
        <taxon>Papilionoideae</taxon>
        <taxon>50 kb inversion clade</taxon>
        <taxon>NPAAA clade</taxon>
        <taxon>Hologalegina</taxon>
        <taxon>IRL clade</taxon>
        <taxon>Trifolieae</taxon>
        <taxon>Trifolium</taxon>
    </lineage>
</organism>
<keyword evidence="2" id="KW-1185">Reference proteome</keyword>
<dbReference type="EMBL" id="CASHSV030000002">
    <property type="protein sequence ID" value="CAJ2634978.1"/>
    <property type="molecule type" value="Genomic_DNA"/>
</dbReference>
<reference evidence="1" key="1">
    <citation type="submission" date="2023-10" db="EMBL/GenBank/DDBJ databases">
        <authorList>
            <person name="Rodriguez Cubillos JULIANA M."/>
            <person name="De Vega J."/>
        </authorList>
    </citation>
    <scope>NUCLEOTIDE SEQUENCE</scope>
</reference>
<accession>A0ACB0ISX2</accession>
<name>A0ACB0ISX2_TRIPR</name>
<evidence type="ECO:0000313" key="2">
    <source>
        <dbReference type="Proteomes" id="UP001177021"/>
    </source>
</evidence>
<evidence type="ECO:0000313" key="1">
    <source>
        <dbReference type="EMBL" id="CAJ2634978.1"/>
    </source>
</evidence>
<comment type="caution">
    <text evidence="1">The sequence shown here is derived from an EMBL/GenBank/DDBJ whole genome shotgun (WGS) entry which is preliminary data.</text>
</comment>
<dbReference type="Proteomes" id="UP001177021">
    <property type="component" value="Unassembled WGS sequence"/>
</dbReference>
<gene>
    <name evidence="1" type="ORF">MILVUS5_LOCUS5756</name>
</gene>
<proteinExistence type="predicted"/>